<dbReference type="RefSeq" id="WP_163945868.1">
    <property type="nucleotide sequence ID" value="NZ_JAAFZH010000003.1"/>
</dbReference>
<evidence type="ECO:0000313" key="3">
    <source>
        <dbReference type="Proteomes" id="UP000474175"/>
    </source>
</evidence>
<organism evidence="2 3">
    <name type="scientific">Spirosoma terrae</name>
    <dbReference type="NCBI Taxonomy" id="1968276"/>
    <lineage>
        <taxon>Bacteria</taxon>
        <taxon>Pseudomonadati</taxon>
        <taxon>Bacteroidota</taxon>
        <taxon>Cytophagia</taxon>
        <taxon>Cytophagales</taxon>
        <taxon>Cytophagaceae</taxon>
        <taxon>Spirosoma</taxon>
    </lineage>
</organism>
<dbReference type="AlphaFoldDB" id="A0A6L9LDW6"/>
<name>A0A6L9LDW6_9BACT</name>
<comment type="caution">
    <text evidence="2">The sequence shown here is derived from an EMBL/GenBank/DDBJ whole genome shotgun (WGS) entry which is preliminary data.</text>
</comment>
<dbReference type="InterPro" id="IPR051604">
    <property type="entry name" value="Ergot_Alk_Oxidoreductase"/>
</dbReference>
<feature type="domain" description="NmrA-like" evidence="1">
    <location>
        <begin position="3"/>
        <end position="228"/>
    </location>
</feature>
<evidence type="ECO:0000313" key="2">
    <source>
        <dbReference type="EMBL" id="NDU94919.1"/>
    </source>
</evidence>
<sequence length="294" mass="33097">MADERILITGATGNVGSATLLELTKHPDKSHFEIVAGVRNLSHTGELPVTAADQVVPLDFTDSATFDRALAGVNRVLLVRPPNLSDADRFMKPFVSAMKKANVRRVVFLSMQGVEHLPTTPHYKIEKLIVEAGLEFTFLRPSFYMQNLCSFHRDEIRLRNELFVPAGKGRINFVDVRDVAAVAAQALTSQNAEYFNRGYELTGGEALTYTDIAKTLTTILGRPIQYRNPSVLRFIWQKWRVEHRPLNYVLIISALYSSVRLGKAAETSSDIEHLLARPPIPFRQFAADYCEVWH</sequence>
<evidence type="ECO:0000259" key="1">
    <source>
        <dbReference type="Pfam" id="PF05368"/>
    </source>
</evidence>
<dbReference type="Gene3D" id="3.40.50.720">
    <property type="entry name" value="NAD(P)-binding Rossmann-like Domain"/>
    <property type="match status" value="1"/>
</dbReference>
<dbReference type="SUPFAM" id="SSF51735">
    <property type="entry name" value="NAD(P)-binding Rossmann-fold domains"/>
    <property type="match status" value="1"/>
</dbReference>
<accession>A0A6L9LDW6</accession>
<dbReference type="PANTHER" id="PTHR43162:SF1">
    <property type="entry name" value="PRESTALK A DIFFERENTIATION PROTEIN A"/>
    <property type="match status" value="1"/>
</dbReference>
<keyword evidence="3" id="KW-1185">Reference proteome</keyword>
<dbReference type="InterPro" id="IPR008030">
    <property type="entry name" value="NmrA-like"/>
</dbReference>
<protein>
    <submittedName>
        <fullName evidence="2">SDR family oxidoreductase</fullName>
    </submittedName>
</protein>
<dbReference type="CDD" id="cd05269">
    <property type="entry name" value="TMR_SDR_a"/>
    <property type="match status" value="1"/>
</dbReference>
<gene>
    <name evidence="2" type="ORF">GK108_08535</name>
</gene>
<proteinExistence type="predicted"/>
<dbReference type="InterPro" id="IPR036291">
    <property type="entry name" value="NAD(P)-bd_dom_sf"/>
</dbReference>
<dbReference type="Proteomes" id="UP000474175">
    <property type="component" value="Unassembled WGS sequence"/>
</dbReference>
<dbReference type="Pfam" id="PF05368">
    <property type="entry name" value="NmrA"/>
    <property type="match status" value="1"/>
</dbReference>
<dbReference type="PANTHER" id="PTHR43162">
    <property type="match status" value="1"/>
</dbReference>
<dbReference type="EMBL" id="JAAFZH010000003">
    <property type="protein sequence ID" value="NDU94919.1"/>
    <property type="molecule type" value="Genomic_DNA"/>
</dbReference>
<reference evidence="2 3" key="1">
    <citation type="submission" date="2020-02" db="EMBL/GenBank/DDBJ databases">
        <title>Draft genome sequence of two Spirosoma agri KCTC 52727 and Spirosoma terrae KCTC 52035.</title>
        <authorList>
            <person name="Rojas J."/>
            <person name="Ambika Manirajan B."/>
            <person name="Suarez C."/>
            <person name="Ratering S."/>
            <person name="Schnell S."/>
        </authorList>
    </citation>
    <scope>NUCLEOTIDE SEQUENCE [LARGE SCALE GENOMIC DNA]</scope>
    <source>
        <strain evidence="2 3">KCTC 52035</strain>
    </source>
</reference>
<dbReference type="Gene3D" id="3.90.25.10">
    <property type="entry name" value="UDP-galactose 4-epimerase, domain 1"/>
    <property type="match status" value="1"/>
</dbReference>